<gene>
    <name evidence="1" type="ORF">Z968_00705</name>
</gene>
<reference evidence="1 2" key="1">
    <citation type="submission" date="2014-01" db="EMBL/GenBank/DDBJ databases">
        <title>Plasmidome dynamics in the species complex Clostridium novyi sensu lato converts strains of independent lineages into distinctly different pathogens.</title>
        <authorList>
            <person name="Skarin H."/>
            <person name="Segerman B."/>
        </authorList>
    </citation>
    <scope>NUCLEOTIDE SEQUENCE [LARGE SCALE GENOMIC DNA]</scope>
    <source>
        <strain evidence="1 2">4552</strain>
    </source>
</reference>
<dbReference type="Proteomes" id="UP000030012">
    <property type="component" value="Unassembled WGS sequence"/>
</dbReference>
<protein>
    <submittedName>
        <fullName evidence="1">Uncharacterized protein</fullName>
    </submittedName>
</protein>
<evidence type="ECO:0000313" key="1">
    <source>
        <dbReference type="EMBL" id="KGM98287.1"/>
    </source>
</evidence>
<dbReference type="AlphaFoldDB" id="A0A0A0IBK7"/>
<proteinExistence type="predicted"/>
<organism evidence="1 2">
    <name type="scientific">Clostridium novyi A str. 4552</name>
    <dbReference type="NCBI Taxonomy" id="1444289"/>
    <lineage>
        <taxon>Bacteria</taxon>
        <taxon>Bacillati</taxon>
        <taxon>Bacillota</taxon>
        <taxon>Clostridia</taxon>
        <taxon>Eubacteriales</taxon>
        <taxon>Clostridiaceae</taxon>
        <taxon>Clostridium</taxon>
    </lineage>
</organism>
<name>A0A0A0IBK7_CLONO</name>
<accession>A0A0A0IBK7</accession>
<evidence type="ECO:0000313" key="2">
    <source>
        <dbReference type="Proteomes" id="UP000030012"/>
    </source>
</evidence>
<sequence length="61" mass="7306">MLYKTIYNSFIIAFKLNKFNIYDLVYTNYRKTTSIFEKIIENSRKYSENKAKTVNLLNGII</sequence>
<comment type="caution">
    <text evidence="1">The sequence shown here is derived from an EMBL/GenBank/DDBJ whole genome shotgun (WGS) entry which is preliminary data.</text>
</comment>
<dbReference type="EMBL" id="JENJ01000002">
    <property type="protein sequence ID" value="KGM98287.1"/>
    <property type="molecule type" value="Genomic_DNA"/>
</dbReference>